<feature type="chain" id="PRO_5018647178" evidence="3">
    <location>
        <begin position="20"/>
        <end position="420"/>
    </location>
</feature>
<dbReference type="InterPro" id="IPR025661">
    <property type="entry name" value="Pept_asp_AS"/>
</dbReference>
<dbReference type="OrthoDB" id="10253408at2759"/>
<dbReference type="GO" id="GO:0006508">
    <property type="term" value="P:proteolysis"/>
    <property type="evidence" value="ECO:0007669"/>
    <property type="project" value="InterPro"/>
</dbReference>
<organism evidence="7">
    <name type="scientific">Caenorhabditis remanei</name>
    <name type="common">Caenorhabditis vulgaris</name>
    <dbReference type="NCBI Taxonomy" id="31234"/>
    <lineage>
        <taxon>Eukaryota</taxon>
        <taxon>Metazoa</taxon>
        <taxon>Ecdysozoa</taxon>
        <taxon>Nematoda</taxon>
        <taxon>Chromadorea</taxon>
        <taxon>Rhabditida</taxon>
        <taxon>Rhabditina</taxon>
        <taxon>Rhabditomorpha</taxon>
        <taxon>Rhabditoidea</taxon>
        <taxon>Rhabditidae</taxon>
        <taxon>Peloderinae</taxon>
        <taxon>Caenorhabditis</taxon>
    </lineage>
</organism>
<sequence length="420" mass="47282">MNSLTFIISLVALFSISNGFPATLFPDPEFQDFPIPDTVDELDPSTVVQLFIEFERAYNKEYMSPLDQAKARSIFQFNVENIIRLNQQYANTSLRFGINYYTDFSDLEFKEKVANLHVDSVSQDSQIGESAPNLENIPASFDWRDRDNTVGGVSNQGYCGCSWGFTVSSVIQSAFSIQNSKFFIPSEQQLCDCAQGGNSGCSGGSVRDGFEYVKQNGIVLEENYQKHIEKHQEMYCVQQKDAIHVSNYKFIQPATSSEIQKTLLSNGPIAVGFKVSNSFRHYKSGIFSLNDCETSDNFIGWHSVTIVGYGTENEQDFWIAKNSWSPSFGEEGFFRISRNIDLCQIESKMPIKSAARSDSSDGLISLCSNERGHKLMKHYCPTDFAAVRYDAFKGEHLRPPIVMRPPETFSSVYAMLAKFS</sequence>
<dbReference type="Proteomes" id="UP000008281">
    <property type="component" value="Unassembled WGS sequence"/>
</dbReference>
<dbReference type="eggNOG" id="KOG1543">
    <property type="taxonomic scope" value="Eukaryota"/>
</dbReference>
<dbReference type="Pfam" id="PF00112">
    <property type="entry name" value="Peptidase_C1"/>
    <property type="match status" value="1"/>
</dbReference>
<evidence type="ECO:0000259" key="5">
    <source>
        <dbReference type="SMART" id="SM00848"/>
    </source>
</evidence>
<evidence type="ECO:0000256" key="2">
    <source>
        <dbReference type="ARBA" id="ARBA00023157"/>
    </source>
</evidence>
<evidence type="ECO:0000313" key="7">
    <source>
        <dbReference type="Proteomes" id="UP000008281"/>
    </source>
</evidence>
<dbReference type="STRING" id="31234.E3N3Y1"/>
<dbReference type="InterPro" id="IPR013128">
    <property type="entry name" value="Peptidase_C1A"/>
</dbReference>
<proteinExistence type="inferred from homology"/>
<dbReference type="HOGENOM" id="CLU_012184_1_2_1"/>
<comment type="similarity">
    <text evidence="1">Belongs to the peptidase C1 family.</text>
</comment>
<keyword evidence="2" id="KW-1015">Disulfide bond</keyword>
<dbReference type="PRINTS" id="PR00705">
    <property type="entry name" value="PAPAIN"/>
</dbReference>
<dbReference type="SMART" id="SM00645">
    <property type="entry name" value="Pept_C1"/>
    <property type="match status" value="1"/>
</dbReference>
<dbReference type="InterPro" id="IPR025660">
    <property type="entry name" value="Pept_his_AS"/>
</dbReference>
<evidence type="ECO:0000256" key="1">
    <source>
        <dbReference type="ARBA" id="ARBA00008455"/>
    </source>
</evidence>
<dbReference type="CDD" id="cd02248">
    <property type="entry name" value="Peptidase_C1A"/>
    <property type="match status" value="1"/>
</dbReference>
<accession>E3N3Y1</accession>
<dbReference type="SMART" id="SM00848">
    <property type="entry name" value="Inhibitor_I29"/>
    <property type="match status" value="1"/>
</dbReference>
<feature type="signal peptide" evidence="3">
    <location>
        <begin position="1"/>
        <end position="19"/>
    </location>
</feature>
<name>E3N3Y1_CAERE</name>
<protein>
    <submittedName>
        <fullName evidence="6">Uncharacterized protein</fullName>
    </submittedName>
</protein>
<dbReference type="OMA" id="MDCADDY"/>
<reference evidence="6" key="1">
    <citation type="submission" date="2007-07" db="EMBL/GenBank/DDBJ databases">
        <title>PCAP assembly of the Caenorhabditis remanei genome.</title>
        <authorList>
            <consortium name="The Caenorhabditis remanei Sequencing Consortium"/>
            <person name="Wilson R.K."/>
        </authorList>
    </citation>
    <scope>NUCLEOTIDE SEQUENCE [LARGE SCALE GENOMIC DNA]</scope>
    <source>
        <strain evidence="6">PB4641</strain>
    </source>
</reference>
<dbReference type="InterPro" id="IPR038765">
    <property type="entry name" value="Papain-like_cys_pep_sf"/>
</dbReference>
<keyword evidence="3" id="KW-0732">Signal</keyword>
<dbReference type="PROSITE" id="PS00640">
    <property type="entry name" value="THIOL_PROTEASE_ASN"/>
    <property type="match status" value="1"/>
</dbReference>
<evidence type="ECO:0000256" key="3">
    <source>
        <dbReference type="SAM" id="SignalP"/>
    </source>
</evidence>
<keyword evidence="7" id="KW-1185">Reference proteome</keyword>
<evidence type="ECO:0000259" key="4">
    <source>
        <dbReference type="SMART" id="SM00645"/>
    </source>
</evidence>
<dbReference type="SUPFAM" id="SSF54001">
    <property type="entry name" value="Cysteine proteinases"/>
    <property type="match status" value="1"/>
</dbReference>
<dbReference type="AlphaFoldDB" id="E3N3Y1"/>
<dbReference type="GO" id="GO:0008234">
    <property type="term" value="F:cysteine-type peptidase activity"/>
    <property type="evidence" value="ECO:0007669"/>
    <property type="project" value="InterPro"/>
</dbReference>
<feature type="domain" description="Peptidase C1A papain C-terminal" evidence="4">
    <location>
        <begin position="137"/>
        <end position="354"/>
    </location>
</feature>
<gene>
    <name evidence="6" type="ORF">CRE_24711</name>
</gene>
<dbReference type="PROSITE" id="PS00639">
    <property type="entry name" value="THIOL_PROTEASE_HIS"/>
    <property type="match status" value="1"/>
</dbReference>
<evidence type="ECO:0000313" key="6">
    <source>
        <dbReference type="EMBL" id="EFO85242.1"/>
    </source>
</evidence>
<feature type="domain" description="Cathepsin propeptide inhibitor" evidence="5">
    <location>
        <begin position="51"/>
        <end position="109"/>
    </location>
</feature>
<dbReference type="Pfam" id="PF08246">
    <property type="entry name" value="Inhibitor_I29"/>
    <property type="match status" value="1"/>
</dbReference>
<dbReference type="InterPro" id="IPR039417">
    <property type="entry name" value="Peptidase_C1A_papain-like"/>
</dbReference>
<dbReference type="InterPro" id="IPR000668">
    <property type="entry name" value="Peptidase_C1A_C"/>
</dbReference>
<dbReference type="EMBL" id="DS268522">
    <property type="protein sequence ID" value="EFO85242.1"/>
    <property type="molecule type" value="Genomic_DNA"/>
</dbReference>
<dbReference type="InParanoid" id="E3N3Y1"/>
<dbReference type="PANTHER" id="PTHR12411">
    <property type="entry name" value="CYSTEINE PROTEASE FAMILY C1-RELATED"/>
    <property type="match status" value="1"/>
</dbReference>
<dbReference type="InterPro" id="IPR013201">
    <property type="entry name" value="Prot_inhib_I29"/>
</dbReference>
<dbReference type="Gene3D" id="3.90.70.10">
    <property type="entry name" value="Cysteine proteinases"/>
    <property type="match status" value="1"/>
</dbReference>